<dbReference type="Pfam" id="PF00534">
    <property type="entry name" value="Glycos_transf_1"/>
    <property type="match status" value="1"/>
</dbReference>
<sequence length="374" mass="38496">MMTSRVEPEQRRLRVLEVCGSAAGGVRVHVADCARLLAEAGHDVIVEAPASVLDGAPLGAARSEVLQIGPRPGPGDLLVLARLRRLGRRADVVHAHGLRAGALAALALGRRRTRLVVTEHNLPVGGRLTTATGRGLAGVVAARADQVLAVSPDLLAQARELGAREAELAVIPASGHVQQEALDAAAVQEVWPEGYRVLTVARLAPQKGLDLLLDAAAQLADAVTEAGGEGGATSLTWAVAGDGPQADELAARIAREQLPVRLLGRRGDVSSLMQAADVVVQTSLWEGQPITIQEALAAGAAIVATDVGGTGVTARGGAQLVSPSSQAVAQAVARLLADDGARRQAQDRARQAARELPDHAALAAQLQRVLDPGV</sequence>
<dbReference type="GO" id="GO:0016757">
    <property type="term" value="F:glycosyltransferase activity"/>
    <property type="evidence" value="ECO:0007669"/>
    <property type="project" value="UniProtKB-KW"/>
</dbReference>
<evidence type="ECO:0000313" key="6">
    <source>
        <dbReference type="Proteomes" id="UP000004778"/>
    </source>
</evidence>
<dbReference type="eggNOG" id="COG0438">
    <property type="taxonomic scope" value="Bacteria"/>
</dbReference>
<dbReference type="CDD" id="cd03801">
    <property type="entry name" value="GT4_PimA-like"/>
    <property type="match status" value="1"/>
</dbReference>
<accession>C0W404</accession>
<dbReference type="Pfam" id="PF13579">
    <property type="entry name" value="Glyco_trans_4_4"/>
    <property type="match status" value="1"/>
</dbReference>
<keyword evidence="2 5" id="KW-0808">Transferase</keyword>
<feature type="domain" description="Glycosyltransferase subfamily 4-like N-terminal" evidence="4">
    <location>
        <begin position="24"/>
        <end position="172"/>
    </location>
</feature>
<dbReference type="AlphaFoldDB" id="C0W404"/>
<evidence type="ECO:0000259" key="4">
    <source>
        <dbReference type="Pfam" id="PF13579"/>
    </source>
</evidence>
<dbReference type="STRING" id="103621.GCA_001067145_01993"/>
<name>C0W404_9ACTO</name>
<dbReference type="PANTHER" id="PTHR12526">
    <property type="entry name" value="GLYCOSYLTRANSFERASE"/>
    <property type="match status" value="1"/>
</dbReference>
<dbReference type="InterPro" id="IPR028098">
    <property type="entry name" value="Glyco_trans_4-like_N"/>
</dbReference>
<organism evidence="5 6">
    <name type="scientific">Actinomyces urogenitalis DSM 15434</name>
    <dbReference type="NCBI Taxonomy" id="525246"/>
    <lineage>
        <taxon>Bacteria</taxon>
        <taxon>Bacillati</taxon>
        <taxon>Actinomycetota</taxon>
        <taxon>Actinomycetes</taxon>
        <taxon>Actinomycetales</taxon>
        <taxon>Actinomycetaceae</taxon>
        <taxon>Actinomyces</taxon>
    </lineage>
</organism>
<dbReference type="Proteomes" id="UP000004778">
    <property type="component" value="Unassembled WGS sequence"/>
</dbReference>
<dbReference type="InterPro" id="IPR001296">
    <property type="entry name" value="Glyco_trans_1"/>
</dbReference>
<keyword evidence="1 5" id="KW-0328">Glycosyltransferase</keyword>
<evidence type="ECO:0000256" key="1">
    <source>
        <dbReference type="ARBA" id="ARBA00022676"/>
    </source>
</evidence>
<proteinExistence type="predicted"/>
<dbReference type="Gene3D" id="3.40.50.2000">
    <property type="entry name" value="Glycogen Phosphorylase B"/>
    <property type="match status" value="2"/>
</dbReference>
<gene>
    <name evidence="5" type="ORF">HMPREF0058_0598</name>
</gene>
<dbReference type="EC" id="2.4.-.-" evidence="5"/>
<evidence type="ECO:0000313" key="5">
    <source>
        <dbReference type="EMBL" id="EEH66562.1"/>
    </source>
</evidence>
<dbReference type="PANTHER" id="PTHR12526:SF638">
    <property type="entry name" value="SPORE COAT PROTEIN SA"/>
    <property type="match status" value="1"/>
</dbReference>
<dbReference type="HOGENOM" id="CLU_009583_0_3_11"/>
<keyword evidence="6" id="KW-1185">Reference proteome</keyword>
<dbReference type="SUPFAM" id="SSF53756">
    <property type="entry name" value="UDP-Glycosyltransferase/glycogen phosphorylase"/>
    <property type="match status" value="1"/>
</dbReference>
<reference evidence="5 6" key="1">
    <citation type="submission" date="2009-01" db="EMBL/GenBank/DDBJ databases">
        <authorList>
            <person name="Qin X."/>
            <person name="Bachman B."/>
            <person name="Battles P."/>
            <person name="Bell A."/>
            <person name="Bess C."/>
            <person name="Bickham C."/>
            <person name="Chaboub L."/>
            <person name="Chen D."/>
            <person name="Coyle M."/>
            <person name="Deiros D.R."/>
            <person name="Dinh H."/>
            <person name="Forbes L."/>
            <person name="Fowler G."/>
            <person name="Francisco L."/>
            <person name="Fu Q."/>
            <person name="Gubbala S."/>
            <person name="Hale W."/>
            <person name="Han Y."/>
            <person name="Hemphill L."/>
            <person name="Highlander S.K."/>
            <person name="Hirani K."/>
            <person name="Hogues M."/>
            <person name="Jackson L."/>
            <person name="Jakkamsetti A."/>
            <person name="Javaid M."/>
            <person name="Jiang H."/>
            <person name="Korchina V."/>
            <person name="Kovar C."/>
            <person name="Lara F."/>
            <person name="Lee S."/>
            <person name="Mata R."/>
            <person name="Mathew T."/>
            <person name="Moen C."/>
            <person name="Morales K."/>
            <person name="Munidasa M."/>
            <person name="Nazareth L."/>
            <person name="Ngo R."/>
            <person name="Nguyen L."/>
            <person name="Okwuonu G."/>
            <person name="Ongeri F."/>
            <person name="Patil S."/>
            <person name="Petrosino J."/>
            <person name="Pham C."/>
            <person name="Pham P."/>
            <person name="Pu L.-L."/>
            <person name="Puazo M."/>
            <person name="Raj R."/>
            <person name="Reid J."/>
            <person name="Rouhana J."/>
            <person name="Saada N."/>
            <person name="Shang Y."/>
            <person name="Simmons D."/>
            <person name="Thornton R."/>
            <person name="Warren J."/>
            <person name="Weissenberger G."/>
            <person name="Zhang J."/>
            <person name="Zhang L."/>
            <person name="Zhou C."/>
            <person name="Zhu D."/>
            <person name="Muzny D."/>
            <person name="Worley K."/>
            <person name="Gibbs R."/>
        </authorList>
    </citation>
    <scope>NUCLEOTIDE SEQUENCE [LARGE SCALE GENOMIC DNA]</scope>
    <source>
        <strain evidence="5 6">DSM 15434</strain>
    </source>
</reference>
<feature type="domain" description="Glycosyl transferase family 1" evidence="3">
    <location>
        <begin position="195"/>
        <end position="351"/>
    </location>
</feature>
<comment type="caution">
    <text evidence="5">The sequence shown here is derived from an EMBL/GenBank/DDBJ whole genome shotgun (WGS) entry which is preliminary data.</text>
</comment>
<evidence type="ECO:0000259" key="3">
    <source>
        <dbReference type="Pfam" id="PF00534"/>
    </source>
</evidence>
<protein>
    <submittedName>
        <fullName evidence="5">Glycosyltransferase, group 1 family protein</fullName>
        <ecNumber evidence="5">2.4.-.-</ecNumber>
    </submittedName>
</protein>
<dbReference type="EMBL" id="ACFH01000033">
    <property type="protein sequence ID" value="EEH66562.1"/>
    <property type="molecule type" value="Genomic_DNA"/>
</dbReference>
<evidence type="ECO:0000256" key="2">
    <source>
        <dbReference type="ARBA" id="ARBA00022679"/>
    </source>
</evidence>